<dbReference type="Gene3D" id="3.30.9.10">
    <property type="entry name" value="D-Amino Acid Oxidase, subunit A, domain 2"/>
    <property type="match status" value="1"/>
</dbReference>
<protein>
    <submittedName>
        <fullName evidence="3">Oxidoreductase</fullName>
    </submittedName>
</protein>
<reference evidence="3 4" key="1">
    <citation type="submission" date="2015-10" db="EMBL/GenBank/DDBJ databases">
        <title>Conservation of the essential genome among Caulobacter and Brevundimonas species.</title>
        <authorList>
            <person name="Scott D."/>
            <person name="Ely B."/>
        </authorList>
    </citation>
    <scope>NUCLEOTIDE SEQUENCE [LARGE SCALE GENOMIC DNA]</scope>
    <source>
        <strain evidence="3 4">CB4</strain>
    </source>
</reference>
<dbReference type="EMBL" id="CP013002">
    <property type="protein sequence ID" value="ALL14456.1"/>
    <property type="molecule type" value="Genomic_DNA"/>
</dbReference>
<evidence type="ECO:0000313" key="3">
    <source>
        <dbReference type="EMBL" id="ALL14456.1"/>
    </source>
</evidence>
<sequence length="420" mass="44937">MNCWYVDTAAPFPDLSPLKGDVRADVCVIGAGFTGLGAALDLARRGVSVLVLEAGEVGSAASGRNGGQIHTGHRRDQAWLEKTVGPDDAMALWRLAQDARTHLHATIADQAIACDLKPGMIHARHRPGGEAEDAAHIEHMARRYGYDALSLISTADLAADLGTEVYHGGLIDRDGGHLHPLNLALGLARAALSAGAVIHTRSRARGWRREGGKLAVFTVDGRVTCDQLIISGDGSLNHMAGRDRARVMPINNFVLTTEPLGELAGEIIASDAAVADSRFVVNYFRKTPDGRLLFGGGENYRPGFPRDIAGFVRRHMLKIYPQLKDVRISHAWGATLGITMQRVPFVGEVAPGVRVASGYSGQGVMLAPYVGKLLADAALGERGGVDLLSRLPAPPFPGGPWLRWPLTVAGLSWYALRDRL</sequence>
<dbReference type="Gene3D" id="3.50.50.60">
    <property type="entry name" value="FAD/NAD(P)-binding domain"/>
    <property type="match status" value="1"/>
</dbReference>
<keyword evidence="1" id="KW-0560">Oxidoreductase</keyword>
<dbReference type="STRING" id="69395.AQ619_14490"/>
<dbReference type="RefSeq" id="WP_062149117.1">
    <property type="nucleotide sequence ID" value="NZ_CP013002.1"/>
</dbReference>
<dbReference type="InterPro" id="IPR006076">
    <property type="entry name" value="FAD-dep_OxRdtase"/>
</dbReference>
<accession>A0A0P0P2D1</accession>
<dbReference type="AlphaFoldDB" id="A0A0P0P2D1"/>
<dbReference type="GO" id="GO:0005737">
    <property type="term" value="C:cytoplasm"/>
    <property type="evidence" value="ECO:0007669"/>
    <property type="project" value="TreeGrafter"/>
</dbReference>
<dbReference type="Proteomes" id="UP000056905">
    <property type="component" value="Chromosome"/>
</dbReference>
<evidence type="ECO:0000259" key="2">
    <source>
        <dbReference type="Pfam" id="PF01266"/>
    </source>
</evidence>
<name>A0A0P0P2D1_9CAUL</name>
<evidence type="ECO:0000256" key="1">
    <source>
        <dbReference type="ARBA" id="ARBA00023002"/>
    </source>
</evidence>
<keyword evidence="4" id="KW-1185">Reference proteome</keyword>
<dbReference type="PANTHER" id="PTHR13847">
    <property type="entry name" value="SARCOSINE DEHYDROGENASE-RELATED"/>
    <property type="match status" value="1"/>
</dbReference>
<dbReference type="Pfam" id="PF01266">
    <property type="entry name" value="DAO"/>
    <property type="match status" value="1"/>
</dbReference>
<dbReference type="SUPFAM" id="SSF51905">
    <property type="entry name" value="FAD/NAD(P)-binding domain"/>
    <property type="match status" value="1"/>
</dbReference>
<organism evidence="3 4">
    <name type="scientific">Caulobacter henricii</name>
    <dbReference type="NCBI Taxonomy" id="69395"/>
    <lineage>
        <taxon>Bacteria</taxon>
        <taxon>Pseudomonadati</taxon>
        <taxon>Pseudomonadota</taxon>
        <taxon>Alphaproteobacteria</taxon>
        <taxon>Caulobacterales</taxon>
        <taxon>Caulobacteraceae</taxon>
        <taxon>Caulobacter</taxon>
    </lineage>
</organism>
<evidence type="ECO:0000313" key="4">
    <source>
        <dbReference type="Proteomes" id="UP000056905"/>
    </source>
</evidence>
<dbReference type="GO" id="GO:0016491">
    <property type="term" value="F:oxidoreductase activity"/>
    <property type="evidence" value="ECO:0007669"/>
    <property type="project" value="UniProtKB-KW"/>
</dbReference>
<dbReference type="PANTHER" id="PTHR13847:SF281">
    <property type="entry name" value="FAD DEPENDENT OXIDOREDUCTASE DOMAIN-CONTAINING PROTEIN"/>
    <property type="match status" value="1"/>
</dbReference>
<feature type="domain" description="FAD dependent oxidoreductase" evidence="2">
    <location>
        <begin position="25"/>
        <end position="376"/>
    </location>
</feature>
<gene>
    <name evidence="3" type="ORF">AQ619_14490</name>
</gene>
<dbReference type="InterPro" id="IPR036188">
    <property type="entry name" value="FAD/NAD-bd_sf"/>
</dbReference>
<proteinExistence type="predicted"/>
<dbReference type="KEGG" id="chq:AQ619_14490"/>